<dbReference type="Gene3D" id="3.30.70.1290">
    <property type="entry name" value="Transposase IS200-like"/>
    <property type="match status" value="1"/>
</dbReference>
<dbReference type="PANTHER" id="PTHR34322:SF2">
    <property type="entry name" value="TRANSPOSASE IS200-LIKE DOMAIN-CONTAINING PROTEIN"/>
    <property type="match status" value="1"/>
</dbReference>
<evidence type="ECO:0008006" key="2">
    <source>
        <dbReference type="Google" id="ProtNLM"/>
    </source>
</evidence>
<name>A0AAU7CF41_9BACT</name>
<dbReference type="PANTHER" id="PTHR34322">
    <property type="entry name" value="TRANSPOSASE, Y1_TNP DOMAIN-CONTAINING"/>
    <property type="match status" value="1"/>
</dbReference>
<dbReference type="GO" id="GO:0003677">
    <property type="term" value="F:DNA binding"/>
    <property type="evidence" value="ECO:0007669"/>
    <property type="project" value="InterPro"/>
</dbReference>
<proteinExistence type="predicted"/>
<dbReference type="AlphaFoldDB" id="A0AAU7CF41"/>
<sequence>MTIARAHLVDSVVARWYRCVTRCVRRAFLLGEGGSDRKLWIENRLQELAGLFSIAVGGFAVLDNHLRVLVRLDLQRAEAWSDEEVVRRWGRLFPPRDQARQPLEVSQAWVEGRLKDEGWVATARQRLQSLSWFMKCLKEPLARLVNREEGARGAFLKGRSYYLHSPCLTN</sequence>
<dbReference type="RefSeq" id="WP_406696723.1">
    <property type="nucleotide sequence ID" value="NZ_CP155447.1"/>
</dbReference>
<dbReference type="SUPFAM" id="SSF143422">
    <property type="entry name" value="Transposase IS200-like"/>
    <property type="match status" value="1"/>
</dbReference>
<gene>
    <name evidence="1" type="ORF">V5E97_37625</name>
</gene>
<dbReference type="GO" id="GO:0006313">
    <property type="term" value="P:DNA transposition"/>
    <property type="evidence" value="ECO:0007669"/>
    <property type="project" value="InterPro"/>
</dbReference>
<dbReference type="GO" id="GO:0004803">
    <property type="term" value="F:transposase activity"/>
    <property type="evidence" value="ECO:0007669"/>
    <property type="project" value="InterPro"/>
</dbReference>
<dbReference type="InterPro" id="IPR036515">
    <property type="entry name" value="Transposase_17_sf"/>
</dbReference>
<accession>A0AAU7CF41</accession>
<reference evidence="1" key="1">
    <citation type="submission" date="2024-05" db="EMBL/GenBank/DDBJ databases">
        <title>Planctomycetes of the genus Singulisphaera possess chitinolytic capabilities.</title>
        <authorList>
            <person name="Ivanova A."/>
        </authorList>
    </citation>
    <scope>NUCLEOTIDE SEQUENCE</scope>
    <source>
        <strain evidence="1">Ch08T</strain>
    </source>
</reference>
<protein>
    <recommendedName>
        <fullName evidence="2">Transposase IS200-like domain-containing protein</fullName>
    </recommendedName>
</protein>
<dbReference type="EMBL" id="CP155447">
    <property type="protein sequence ID" value="XBH03979.1"/>
    <property type="molecule type" value="Genomic_DNA"/>
</dbReference>
<evidence type="ECO:0000313" key="1">
    <source>
        <dbReference type="EMBL" id="XBH03979.1"/>
    </source>
</evidence>
<organism evidence="1">
    <name type="scientific">Singulisphaera sp. Ch08</name>
    <dbReference type="NCBI Taxonomy" id="3120278"/>
    <lineage>
        <taxon>Bacteria</taxon>
        <taxon>Pseudomonadati</taxon>
        <taxon>Planctomycetota</taxon>
        <taxon>Planctomycetia</taxon>
        <taxon>Isosphaerales</taxon>
        <taxon>Isosphaeraceae</taxon>
        <taxon>Singulisphaera</taxon>
    </lineage>
</organism>